<reference evidence="1 2" key="1">
    <citation type="submission" date="2016-10" db="EMBL/GenBank/DDBJ databases">
        <title>Paenibacillus species isolates.</title>
        <authorList>
            <person name="Beno S.M."/>
        </authorList>
    </citation>
    <scope>NUCLEOTIDE SEQUENCE [LARGE SCALE GENOMIC DNA]</scope>
    <source>
        <strain evidence="1 2">FSL H7-0744</strain>
    </source>
</reference>
<gene>
    <name evidence="1" type="ORF">BSK56_22710</name>
</gene>
<evidence type="ECO:0008006" key="3">
    <source>
        <dbReference type="Google" id="ProtNLM"/>
    </source>
</evidence>
<dbReference type="Proteomes" id="UP000187412">
    <property type="component" value="Unassembled WGS sequence"/>
</dbReference>
<protein>
    <recommendedName>
        <fullName evidence="3">Fibronectin type-III domain-containing protein</fullName>
    </recommendedName>
</protein>
<evidence type="ECO:0000313" key="1">
    <source>
        <dbReference type="EMBL" id="OMD44524.1"/>
    </source>
</evidence>
<name>A0ABX3H615_PAEBO</name>
<keyword evidence="2" id="KW-1185">Reference proteome</keyword>
<evidence type="ECO:0000313" key="2">
    <source>
        <dbReference type="Proteomes" id="UP000187412"/>
    </source>
</evidence>
<proteinExistence type="predicted"/>
<accession>A0ABX3H615</accession>
<comment type="caution">
    <text evidence="1">The sequence shown here is derived from an EMBL/GenBank/DDBJ whole genome shotgun (WGS) entry which is preliminary data.</text>
</comment>
<dbReference type="EMBL" id="MPTB01000032">
    <property type="protein sequence ID" value="OMD44524.1"/>
    <property type="molecule type" value="Genomic_DNA"/>
</dbReference>
<organism evidence="1 2">
    <name type="scientific">Paenibacillus borealis</name>
    <dbReference type="NCBI Taxonomy" id="160799"/>
    <lineage>
        <taxon>Bacteria</taxon>
        <taxon>Bacillati</taxon>
        <taxon>Bacillota</taxon>
        <taxon>Bacilli</taxon>
        <taxon>Bacillales</taxon>
        <taxon>Paenibacillaceae</taxon>
        <taxon>Paenibacillus</taxon>
    </lineage>
</organism>
<sequence length="85" mass="10265">MKLQGTKATLTWKTPFTSKEKVRGFRIYEKDDKISKYWSLYVPVKPGTTQYSTVIEHLNPELQLHLFCLFILRSYCRYKEYMFVM</sequence>